<dbReference type="SUPFAM" id="SSF56176">
    <property type="entry name" value="FAD-binding/transporter-associated domain-like"/>
    <property type="match status" value="1"/>
</dbReference>
<dbReference type="PANTHER" id="PTHR32448">
    <property type="entry name" value="OS08G0158400 PROTEIN"/>
    <property type="match status" value="1"/>
</dbReference>
<accession>A0ABR2FSU5</accession>
<comment type="cofactor">
    <cofactor evidence="1">
        <name>FAD</name>
        <dbReference type="ChEBI" id="CHEBI:57692"/>
    </cofactor>
</comment>
<evidence type="ECO:0000256" key="5">
    <source>
        <dbReference type="ARBA" id="ARBA00022741"/>
    </source>
</evidence>
<dbReference type="Gene3D" id="3.40.462.20">
    <property type="match status" value="1"/>
</dbReference>
<evidence type="ECO:0000256" key="2">
    <source>
        <dbReference type="ARBA" id="ARBA00005466"/>
    </source>
</evidence>
<evidence type="ECO:0000256" key="8">
    <source>
        <dbReference type="ARBA" id="ARBA00023180"/>
    </source>
</evidence>
<dbReference type="Pfam" id="PF01565">
    <property type="entry name" value="FAD_binding_4"/>
    <property type="match status" value="1"/>
</dbReference>
<feature type="signal peptide" evidence="9">
    <location>
        <begin position="1"/>
        <end position="23"/>
    </location>
</feature>
<dbReference type="PROSITE" id="PS51387">
    <property type="entry name" value="FAD_PCMH"/>
    <property type="match status" value="1"/>
</dbReference>
<name>A0ABR2FSU5_9ROSI</name>
<proteinExistence type="inferred from homology"/>
<evidence type="ECO:0000256" key="9">
    <source>
        <dbReference type="SAM" id="SignalP"/>
    </source>
</evidence>
<dbReference type="InterPro" id="IPR012951">
    <property type="entry name" value="BBE"/>
</dbReference>
<dbReference type="EMBL" id="JBBPBM010000004">
    <property type="protein sequence ID" value="KAK8587217.1"/>
    <property type="molecule type" value="Genomic_DNA"/>
</dbReference>
<feature type="domain" description="FAD-binding PCMH-type" evidence="10">
    <location>
        <begin position="73"/>
        <end position="247"/>
    </location>
</feature>
<evidence type="ECO:0000256" key="3">
    <source>
        <dbReference type="ARBA" id="ARBA00022630"/>
    </source>
</evidence>
<keyword evidence="8" id="KW-0325">Glycoprotein</keyword>
<comment type="similarity">
    <text evidence="2">Belongs to the oxygen-dependent FAD-linked oxidoreductase family.</text>
</comment>
<dbReference type="Gene3D" id="3.30.465.10">
    <property type="match status" value="1"/>
</dbReference>
<dbReference type="InterPro" id="IPR006094">
    <property type="entry name" value="Oxid_FAD_bind_N"/>
</dbReference>
<evidence type="ECO:0000313" key="12">
    <source>
        <dbReference type="Proteomes" id="UP001472677"/>
    </source>
</evidence>
<organism evidence="11 12">
    <name type="scientific">Hibiscus sabdariffa</name>
    <name type="common">roselle</name>
    <dbReference type="NCBI Taxonomy" id="183260"/>
    <lineage>
        <taxon>Eukaryota</taxon>
        <taxon>Viridiplantae</taxon>
        <taxon>Streptophyta</taxon>
        <taxon>Embryophyta</taxon>
        <taxon>Tracheophyta</taxon>
        <taxon>Spermatophyta</taxon>
        <taxon>Magnoliopsida</taxon>
        <taxon>eudicotyledons</taxon>
        <taxon>Gunneridae</taxon>
        <taxon>Pentapetalae</taxon>
        <taxon>rosids</taxon>
        <taxon>malvids</taxon>
        <taxon>Malvales</taxon>
        <taxon>Malvaceae</taxon>
        <taxon>Malvoideae</taxon>
        <taxon>Hibiscus</taxon>
    </lineage>
</organism>
<keyword evidence="3" id="KW-0285">Flavoprotein</keyword>
<keyword evidence="5" id="KW-0547">Nucleotide-binding</keyword>
<evidence type="ECO:0000259" key="10">
    <source>
        <dbReference type="PROSITE" id="PS51387"/>
    </source>
</evidence>
<gene>
    <name evidence="11" type="ORF">V6N12_021723</name>
</gene>
<dbReference type="InterPro" id="IPR036318">
    <property type="entry name" value="FAD-bd_PCMH-like_sf"/>
</dbReference>
<dbReference type="Proteomes" id="UP001472677">
    <property type="component" value="Unassembled WGS sequence"/>
</dbReference>
<keyword evidence="6" id="KW-0274">FAD</keyword>
<dbReference type="Pfam" id="PF08031">
    <property type="entry name" value="BBE"/>
    <property type="match status" value="1"/>
</dbReference>
<dbReference type="InterPro" id="IPR016169">
    <property type="entry name" value="FAD-bd_PCMH_sub2"/>
</dbReference>
<protein>
    <recommendedName>
        <fullName evidence="10">FAD-binding PCMH-type domain-containing protein</fullName>
    </recommendedName>
</protein>
<keyword evidence="4 9" id="KW-0732">Signal</keyword>
<reference evidence="11 12" key="1">
    <citation type="journal article" date="2024" name="G3 (Bethesda)">
        <title>Genome assembly of Hibiscus sabdariffa L. provides insights into metabolisms of medicinal natural products.</title>
        <authorList>
            <person name="Kim T."/>
        </authorList>
    </citation>
    <scope>NUCLEOTIDE SEQUENCE [LARGE SCALE GENOMIC DNA]</scope>
    <source>
        <strain evidence="11">TK-2024</strain>
        <tissue evidence="11">Old leaves</tissue>
    </source>
</reference>
<evidence type="ECO:0000313" key="11">
    <source>
        <dbReference type="EMBL" id="KAK8587217.1"/>
    </source>
</evidence>
<sequence>MKSPQFPLLTTLVLAAFFSFSWAILPHENFLQCLSLHSNDSSSISKVIFTRKNSSYDSVLDSTLWNLRFNTTNTPKPLVIVKPTQISQIQATIHCSRKHGLQTRTRSGGHDYEGLSFTAKVPFVIIDLSNFRTVDVDVENRVAWVQAGATLGEIYYRIAEKNNSLAFPSAVFHTIGIGGHISGGGIGLLLRKYGTAGDNVVDAQFIDVNGRVIDRKSMGEDLFWAIRGGGGGSFGIVLAWKLSLVSIPANVTVCSVTRVREQNGTELVHQWQYIAHNLPDEVYSTVLVSGVNSTQPGTKTVLAIFNSLFLGTIDEFLPLMEQRFPELGLTRQNCTEMSYIRAIMVNNGMPNQPLEILLNGTSRVPIVSPSYKAKSDYVKEPISISGLNGLFSRLTDDAAAMATLILIPYGGIMDRIPENATPFPHRAGNLYKIFYDVGWLETDNINTQKYLDWARNAYSYMTPFVSKSPREAYINFRDLDIGTNNIGHTSYAKASIWGNKYFKDNFRKLAQVKTMVDPQNFFKHEQSIPLL</sequence>
<keyword evidence="7" id="KW-0560">Oxidoreductase</keyword>
<evidence type="ECO:0000256" key="7">
    <source>
        <dbReference type="ARBA" id="ARBA00023002"/>
    </source>
</evidence>
<evidence type="ECO:0000256" key="1">
    <source>
        <dbReference type="ARBA" id="ARBA00001974"/>
    </source>
</evidence>
<evidence type="ECO:0000256" key="6">
    <source>
        <dbReference type="ARBA" id="ARBA00022827"/>
    </source>
</evidence>
<evidence type="ECO:0000256" key="4">
    <source>
        <dbReference type="ARBA" id="ARBA00022729"/>
    </source>
</evidence>
<keyword evidence="12" id="KW-1185">Reference proteome</keyword>
<dbReference type="InterPro" id="IPR016166">
    <property type="entry name" value="FAD-bd_PCMH"/>
</dbReference>
<dbReference type="Gene3D" id="3.30.43.10">
    <property type="entry name" value="Uridine Diphospho-n-acetylenolpyruvylglucosamine Reductase, domain 2"/>
    <property type="match status" value="1"/>
</dbReference>
<comment type="caution">
    <text evidence="11">The sequence shown here is derived from an EMBL/GenBank/DDBJ whole genome shotgun (WGS) entry which is preliminary data.</text>
</comment>
<feature type="chain" id="PRO_5046498675" description="FAD-binding PCMH-type domain-containing protein" evidence="9">
    <location>
        <begin position="24"/>
        <end position="531"/>
    </location>
</feature>
<dbReference type="InterPro" id="IPR016167">
    <property type="entry name" value="FAD-bd_PCMH_sub1"/>
</dbReference>